<dbReference type="VEuPathDB" id="FungiDB:H257_05931"/>
<proteinExistence type="predicted"/>
<dbReference type="RefSeq" id="XP_009829257.1">
    <property type="nucleotide sequence ID" value="XM_009830955.1"/>
</dbReference>
<reference evidence="1" key="1">
    <citation type="submission" date="2013-12" db="EMBL/GenBank/DDBJ databases">
        <title>The Genome Sequence of Aphanomyces astaci APO3.</title>
        <authorList>
            <consortium name="The Broad Institute Genomics Platform"/>
            <person name="Russ C."/>
            <person name="Tyler B."/>
            <person name="van West P."/>
            <person name="Dieguez-Uribeondo J."/>
            <person name="Young S.K."/>
            <person name="Zeng Q."/>
            <person name="Gargeya S."/>
            <person name="Fitzgerald M."/>
            <person name="Abouelleil A."/>
            <person name="Alvarado L."/>
            <person name="Chapman S.B."/>
            <person name="Gainer-Dewar J."/>
            <person name="Goldberg J."/>
            <person name="Griggs A."/>
            <person name="Gujja S."/>
            <person name="Hansen M."/>
            <person name="Howarth C."/>
            <person name="Imamovic A."/>
            <person name="Ireland A."/>
            <person name="Larimer J."/>
            <person name="McCowan C."/>
            <person name="Murphy C."/>
            <person name="Pearson M."/>
            <person name="Poon T.W."/>
            <person name="Priest M."/>
            <person name="Roberts A."/>
            <person name="Saif S."/>
            <person name="Shea T."/>
            <person name="Sykes S."/>
            <person name="Wortman J."/>
            <person name="Nusbaum C."/>
            <person name="Birren B."/>
        </authorList>
    </citation>
    <scope>NUCLEOTIDE SEQUENCE [LARGE SCALE GENOMIC DNA]</scope>
    <source>
        <strain evidence="1">APO3</strain>
    </source>
</reference>
<evidence type="ECO:0000313" key="1">
    <source>
        <dbReference type="EMBL" id="ETV81399.1"/>
    </source>
</evidence>
<accession>W4GQV4</accession>
<dbReference type="GeneID" id="20807927"/>
<dbReference type="EMBL" id="KI913124">
    <property type="protein sequence ID" value="ETV81399.1"/>
    <property type="molecule type" value="Genomic_DNA"/>
</dbReference>
<organism evidence="1">
    <name type="scientific">Aphanomyces astaci</name>
    <name type="common">Crayfish plague agent</name>
    <dbReference type="NCBI Taxonomy" id="112090"/>
    <lineage>
        <taxon>Eukaryota</taxon>
        <taxon>Sar</taxon>
        <taxon>Stramenopiles</taxon>
        <taxon>Oomycota</taxon>
        <taxon>Saprolegniomycetes</taxon>
        <taxon>Saprolegniales</taxon>
        <taxon>Verrucalvaceae</taxon>
        <taxon>Aphanomyces</taxon>
    </lineage>
</organism>
<sequence>MLGLVKRVRYALVIEYALPLIYGAGSLHNAAQTSMKMDWSLAKDLKHFDVLVQCDELHVVPFGAVNTTLPTTLLGPFSSIDMRSTSLRPRHPSMSYFLPQICRHSHIVFNNVHPMGTVSIGAARARPTLRYYDCHSGRKLGASARQRCPPWVTEFDGCNGD</sequence>
<gene>
    <name evidence="1" type="ORF">H257_05931</name>
</gene>
<protein>
    <submittedName>
        <fullName evidence="1">Uncharacterized protein</fullName>
    </submittedName>
</protein>
<name>W4GQV4_APHAT</name>
<dbReference type="AlphaFoldDB" id="W4GQV4"/>